<comment type="caution">
    <text evidence="2">The sequence shown here is derived from an EMBL/GenBank/DDBJ whole genome shotgun (WGS) entry which is preliminary data.</text>
</comment>
<protein>
    <recommendedName>
        <fullName evidence="4">MarR family transcriptional regulator</fullName>
    </recommendedName>
</protein>
<keyword evidence="1" id="KW-0175">Coiled coil</keyword>
<dbReference type="Pfam" id="PF19776">
    <property type="entry name" value="DUF6262"/>
    <property type="match status" value="1"/>
</dbReference>
<name>A0ABR9ZP97_9FIRM</name>
<keyword evidence="3" id="KW-1185">Reference proteome</keyword>
<evidence type="ECO:0008006" key="4">
    <source>
        <dbReference type="Google" id="ProtNLM"/>
    </source>
</evidence>
<feature type="coiled-coil region" evidence="1">
    <location>
        <begin position="73"/>
        <end position="100"/>
    </location>
</feature>
<reference evidence="2 3" key="1">
    <citation type="submission" date="2020-11" db="EMBL/GenBank/DDBJ databases">
        <title>Fusibacter basophilias sp. nov.</title>
        <authorList>
            <person name="Qiu D."/>
        </authorList>
    </citation>
    <scope>NUCLEOTIDE SEQUENCE [LARGE SCALE GENOMIC DNA]</scope>
    <source>
        <strain evidence="2 3">Q10-2</strain>
    </source>
</reference>
<accession>A0ABR9ZP97</accession>
<dbReference type="InterPro" id="IPR046229">
    <property type="entry name" value="TnpC-like"/>
</dbReference>
<evidence type="ECO:0000313" key="3">
    <source>
        <dbReference type="Proteomes" id="UP000614200"/>
    </source>
</evidence>
<sequence>MNKVLRAINDLTNEGANIRIKDLIEYTGLSRSTFAKQHVRDILIDKGIVESKKERSKIKTNKPTRISNLMKKSEDREAYIKKLETENAEYKNECELLRGRLFLLMQRLENIEK</sequence>
<dbReference type="EMBL" id="JADKNH010000002">
    <property type="protein sequence ID" value="MBF4692292.1"/>
    <property type="molecule type" value="Genomic_DNA"/>
</dbReference>
<evidence type="ECO:0000256" key="1">
    <source>
        <dbReference type="SAM" id="Coils"/>
    </source>
</evidence>
<evidence type="ECO:0000313" key="2">
    <source>
        <dbReference type="EMBL" id="MBF4692292.1"/>
    </source>
</evidence>
<dbReference type="Proteomes" id="UP000614200">
    <property type="component" value="Unassembled WGS sequence"/>
</dbReference>
<organism evidence="2 3">
    <name type="scientific">Fusibacter ferrireducens</name>
    <dbReference type="NCBI Taxonomy" id="2785058"/>
    <lineage>
        <taxon>Bacteria</taxon>
        <taxon>Bacillati</taxon>
        <taxon>Bacillota</taxon>
        <taxon>Clostridia</taxon>
        <taxon>Eubacteriales</taxon>
        <taxon>Eubacteriales Family XII. Incertae Sedis</taxon>
        <taxon>Fusibacter</taxon>
    </lineage>
</organism>
<proteinExistence type="predicted"/>
<gene>
    <name evidence="2" type="ORF">ISU02_04155</name>
</gene>